<dbReference type="GO" id="GO:0005737">
    <property type="term" value="C:cytoplasm"/>
    <property type="evidence" value="ECO:0007669"/>
    <property type="project" value="TreeGrafter"/>
</dbReference>
<comment type="caution">
    <text evidence="8">The sequence shown here is derived from an EMBL/GenBank/DDBJ whole genome shotgun (WGS) entry which is preliminary data.</text>
</comment>
<keyword evidence="2" id="KW-0808">Transferase</keyword>
<sequence>DRLQLVASPPPSGRRRHGRETGHQPLLARAAGRLFFIAGCSLDLCSRCSSIIIVKDDDVIISCNCTPLPTIPTTVFHPSAPSPFLRLQRRLRRRTTDLSSPASSGYGRSTTSESEELQQSAVRFSSRPAAAAAQSSSGGGRRAAGGADGGGGGEWDVMNMPRHPFLTAIGRFLPVDDIEDLGSLGEGFFSVVDKVRIRSTGEILVRKVAKPGVRGERRETHADVAREAKMLRRLEHDNVLALRGMSIVQSDIG</sequence>
<feature type="non-terminal residue" evidence="8">
    <location>
        <position position="253"/>
    </location>
</feature>
<dbReference type="PROSITE" id="PS50011">
    <property type="entry name" value="PROTEIN_KINASE_DOM"/>
    <property type="match status" value="1"/>
</dbReference>
<feature type="compositionally biased region" description="Low complexity" evidence="6">
    <location>
        <begin position="120"/>
        <end position="136"/>
    </location>
</feature>
<accession>A0AAV5X1N9</accession>
<evidence type="ECO:0000256" key="1">
    <source>
        <dbReference type="ARBA" id="ARBA00022527"/>
    </source>
</evidence>
<evidence type="ECO:0000313" key="9">
    <source>
        <dbReference type="Proteomes" id="UP001432322"/>
    </source>
</evidence>
<feature type="non-terminal residue" evidence="8">
    <location>
        <position position="1"/>
    </location>
</feature>
<name>A0AAV5X1N9_9BILA</name>
<dbReference type="SUPFAM" id="SSF56112">
    <property type="entry name" value="Protein kinase-like (PK-like)"/>
    <property type="match status" value="1"/>
</dbReference>
<dbReference type="Gene3D" id="3.30.200.20">
    <property type="entry name" value="Phosphorylase Kinase, domain 1"/>
    <property type="match status" value="1"/>
</dbReference>
<organism evidence="8 9">
    <name type="scientific">Pristionchus fissidentatus</name>
    <dbReference type="NCBI Taxonomy" id="1538716"/>
    <lineage>
        <taxon>Eukaryota</taxon>
        <taxon>Metazoa</taxon>
        <taxon>Ecdysozoa</taxon>
        <taxon>Nematoda</taxon>
        <taxon>Chromadorea</taxon>
        <taxon>Rhabditida</taxon>
        <taxon>Rhabditina</taxon>
        <taxon>Diplogasteromorpha</taxon>
        <taxon>Diplogasteroidea</taxon>
        <taxon>Neodiplogasteridae</taxon>
        <taxon>Pristionchus</taxon>
    </lineage>
</organism>
<evidence type="ECO:0000256" key="2">
    <source>
        <dbReference type="ARBA" id="ARBA00022679"/>
    </source>
</evidence>
<keyword evidence="9" id="KW-1185">Reference proteome</keyword>
<evidence type="ECO:0000256" key="3">
    <source>
        <dbReference type="ARBA" id="ARBA00022741"/>
    </source>
</evidence>
<dbReference type="Proteomes" id="UP001432322">
    <property type="component" value="Unassembled WGS sequence"/>
</dbReference>
<dbReference type="GO" id="GO:0005524">
    <property type="term" value="F:ATP binding"/>
    <property type="evidence" value="ECO:0007669"/>
    <property type="project" value="UniProtKB-KW"/>
</dbReference>
<evidence type="ECO:0000256" key="4">
    <source>
        <dbReference type="ARBA" id="ARBA00022777"/>
    </source>
</evidence>
<dbReference type="PANTHER" id="PTHR46485:SF5">
    <property type="entry name" value="CENTER DIVIDER, ISOFORM A"/>
    <property type="match status" value="1"/>
</dbReference>
<keyword evidence="5" id="KW-0067">ATP-binding</keyword>
<dbReference type="EMBL" id="BTSY01000230">
    <property type="protein sequence ID" value="GMT37700.1"/>
    <property type="molecule type" value="Genomic_DNA"/>
</dbReference>
<dbReference type="AlphaFoldDB" id="A0AAV5X1N9"/>
<feature type="region of interest" description="Disordered" evidence="6">
    <location>
        <begin position="95"/>
        <end position="156"/>
    </location>
</feature>
<evidence type="ECO:0000313" key="8">
    <source>
        <dbReference type="EMBL" id="GMT37700.1"/>
    </source>
</evidence>
<dbReference type="InterPro" id="IPR011009">
    <property type="entry name" value="Kinase-like_dom_sf"/>
</dbReference>
<dbReference type="InterPro" id="IPR000719">
    <property type="entry name" value="Prot_kinase_dom"/>
</dbReference>
<keyword evidence="1" id="KW-0723">Serine/threonine-protein kinase</keyword>
<evidence type="ECO:0000256" key="5">
    <source>
        <dbReference type="ARBA" id="ARBA00022840"/>
    </source>
</evidence>
<dbReference type="InterPro" id="IPR050940">
    <property type="entry name" value="Actin_reg-Ser/Thr_kinase"/>
</dbReference>
<dbReference type="GO" id="GO:0005634">
    <property type="term" value="C:nucleus"/>
    <property type="evidence" value="ECO:0007669"/>
    <property type="project" value="TreeGrafter"/>
</dbReference>
<protein>
    <recommendedName>
        <fullName evidence="7">Protein kinase domain-containing protein</fullName>
    </recommendedName>
</protein>
<feature type="compositionally biased region" description="Polar residues" evidence="6">
    <location>
        <begin position="97"/>
        <end position="108"/>
    </location>
</feature>
<dbReference type="GO" id="GO:0030036">
    <property type="term" value="P:actin cytoskeleton organization"/>
    <property type="evidence" value="ECO:0007669"/>
    <property type="project" value="TreeGrafter"/>
</dbReference>
<gene>
    <name evidence="8" type="ORF">PFISCL1PPCAC_28997</name>
</gene>
<keyword evidence="4" id="KW-0418">Kinase</keyword>
<dbReference type="PANTHER" id="PTHR46485">
    <property type="entry name" value="LIM DOMAIN KINASE 1"/>
    <property type="match status" value="1"/>
</dbReference>
<evidence type="ECO:0000259" key="7">
    <source>
        <dbReference type="PROSITE" id="PS50011"/>
    </source>
</evidence>
<feature type="region of interest" description="Disordered" evidence="6">
    <location>
        <begin position="1"/>
        <end position="22"/>
    </location>
</feature>
<keyword evidence="3" id="KW-0547">Nucleotide-binding</keyword>
<dbReference type="GO" id="GO:0004674">
    <property type="term" value="F:protein serine/threonine kinase activity"/>
    <property type="evidence" value="ECO:0007669"/>
    <property type="project" value="UniProtKB-KW"/>
</dbReference>
<feature type="domain" description="Protein kinase" evidence="7">
    <location>
        <begin position="178"/>
        <end position="253"/>
    </location>
</feature>
<proteinExistence type="predicted"/>
<reference evidence="8" key="1">
    <citation type="submission" date="2023-10" db="EMBL/GenBank/DDBJ databases">
        <title>Genome assembly of Pristionchus species.</title>
        <authorList>
            <person name="Yoshida K."/>
            <person name="Sommer R.J."/>
        </authorList>
    </citation>
    <scope>NUCLEOTIDE SEQUENCE</scope>
    <source>
        <strain evidence="8">RS5133</strain>
    </source>
</reference>
<evidence type="ECO:0000256" key="6">
    <source>
        <dbReference type="SAM" id="MobiDB-lite"/>
    </source>
</evidence>
<feature type="compositionally biased region" description="Gly residues" evidence="6">
    <location>
        <begin position="137"/>
        <end position="154"/>
    </location>
</feature>